<gene>
    <name evidence="2" type="ORF">Y1Q_0008855</name>
</gene>
<evidence type="ECO:0000256" key="1">
    <source>
        <dbReference type="SAM" id="MobiDB-lite"/>
    </source>
</evidence>
<keyword evidence="3" id="KW-1185">Reference proteome</keyword>
<proteinExistence type="predicted"/>
<reference evidence="2 3" key="1">
    <citation type="journal article" date="2012" name="Genome Biol.">
        <title>Sequencing three crocodilian genomes to illuminate the evolution of archosaurs and amniotes.</title>
        <authorList>
            <person name="St John J.A."/>
            <person name="Braun E.L."/>
            <person name="Isberg S.R."/>
            <person name="Miles L.G."/>
            <person name="Chong A.Y."/>
            <person name="Gongora J."/>
            <person name="Dalzell P."/>
            <person name="Moran C."/>
            <person name="Bed'hom B."/>
            <person name="Abzhanov A."/>
            <person name="Burgess S.C."/>
            <person name="Cooksey A.M."/>
            <person name="Castoe T.A."/>
            <person name="Crawford N.G."/>
            <person name="Densmore L.D."/>
            <person name="Drew J.C."/>
            <person name="Edwards S.V."/>
            <person name="Faircloth B.C."/>
            <person name="Fujita M.K."/>
            <person name="Greenwold M.J."/>
            <person name="Hoffmann F.G."/>
            <person name="Howard J.M."/>
            <person name="Iguchi T."/>
            <person name="Janes D.E."/>
            <person name="Khan S.Y."/>
            <person name="Kohno S."/>
            <person name="de Koning A.J."/>
            <person name="Lance S.L."/>
            <person name="McCarthy F.M."/>
            <person name="McCormack J.E."/>
            <person name="Merchant M.E."/>
            <person name="Peterson D.G."/>
            <person name="Pollock D.D."/>
            <person name="Pourmand N."/>
            <person name="Raney B.J."/>
            <person name="Roessler K.A."/>
            <person name="Sanford J.R."/>
            <person name="Sawyer R.H."/>
            <person name="Schmidt C.J."/>
            <person name="Triplett E.W."/>
            <person name="Tuberville T.D."/>
            <person name="Venegas-Anaya M."/>
            <person name="Howard J.T."/>
            <person name="Jarvis E.D."/>
            <person name="Guillette L.J.Jr."/>
            <person name="Glenn T.C."/>
            <person name="Green R.E."/>
            <person name="Ray D.A."/>
        </authorList>
    </citation>
    <scope>NUCLEOTIDE SEQUENCE [LARGE SCALE GENOMIC DNA]</scope>
    <source>
        <strain evidence="2">KSC_2009_1</strain>
    </source>
</reference>
<comment type="caution">
    <text evidence="2">The sequence shown here is derived from an EMBL/GenBank/DDBJ whole genome shotgun (WGS) entry which is preliminary data.</text>
</comment>
<feature type="compositionally biased region" description="Basic residues" evidence="1">
    <location>
        <begin position="96"/>
        <end position="105"/>
    </location>
</feature>
<evidence type="ECO:0000313" key="2">
    <source>
        <dbReference type="EMBL" id="KYO33729.1"/>
    </source>
</evidence>
<organism evidence="2 3">
    <name type="scientific">Alligator mississippiensis</name>
    <name type="common">American alligator</name>
    <dbReference type="NCBI Taxonomy" id="8496"/>
    <lineage>
        <taxon>Eukaryota</taxon>
        <taxon>Metazoa</taxon>
        <taxon>Chordata</taxon>
        <taxon>Craniata</taxon>
        <taxon>Vertebrata</taxon>
        <taxon>Euteleostomi</taxon>
        <taxon>Archelosauria</taxon>
        <taxon>Archosauria</taxon>
        <taxon>Crocodylia</taxon>
        <taxon>Alligatoridae</taxon>
        <taxon>Alligatorinae</taxon>
        <taxon>Alligator</taxon>
    </lineage>
</organism>
<feature type="region of interest" description="Disordered" evidence="1">
    <location>
        <begin position="96"/>
        <end position="117"/>
    </location>
</feature>
<protein>
    <submittedName>
        <fullName evidence="2">Uncharacterized protein</fullName>
    </submittedName>
</protein>
<evidence type="ECO:0000313" key="3">
    <source>
        <dbReference type="Proteomes" id="UP000050525"/>
    </source>
</evidence>
<dbReference type="EMBL" id="AKHW03003682">
    <property type="protein sequence ID" value="KYO33729.1"/>
    <property type="molecule type" value="Genomic_DNA"/>
</dbReference>
<feature type="compositionally biased region" description="Basic and acidic residues" evidence="1">
    <location>
        <begin position="106"/>
        <end position="117"/>
    </location>
</feature>
<dbReference type="Proteomes" id="UP000050525">
    <property type="component" value="Unassembled WGS sequence"/>
</dbReference>
<dbReference type="AlphaFoldDB" id="A0A151NAT8"/>
<sequence length="117" mass="13502">MRRANCQNIPKGFCCLNQRYLLLPELQPLEKFWQGPCDNAPTREQNELPGWALGLHVNNFSCSVCRFLKHPQVQGELTCFLHFGVGGFRENKCCGRKSMSKKARKEMKTKDANDKKR</sequence>
<accession>A0A151NAT8</accession>
<name>A0A151NAT8_ALLMI</name>